<keyword evidence="1" id="KW-0472">Membrane</keyword>
<evidence type="ECO:0000256" key="1">
    <source>
        <dbReference type="SAM" id="Phobius"/>
    </source>
</evidence>
<evidence type="ECO:0000313" key="4">
    <source>
        <dbReference type="Proteomes" id="UP001601303"/>
    </source>
</evidence>
<evidence type="ECO:0000313" key="3">
    <source>
        <dbReference type="EMBL" id="MFE9596990.1"/>
    </source>
</evidence>
<keyword evidence="1" id="KW-1133">Transmembrane helix</keyword>
<evidence type="ECO:0000259" key="2">
    <source>
        <dbReference type="Pfam" id="PF10756"/>
    </source>
</evidence>
<dbReference type="EMBL" id="JBIAHM010000001">
    <property type="protein sequence ID" value="MFE9596990.1"/>
    <property type="molecule type" value="Genomic_DNA"/>
</dbReference>
<keyword evidence="4" id="KW-1185">Reference proteome</keyword>
<feature type="domain" description="Low molecular weight protein antigen 6 PH" evidence="2">
    <location>
        <begin position="73"/>
        <end position="142"/>
    </location>
</feature>
<accession>A0ABW6LWP5</accession>
<name>A0ABW6LWP5_9ACTN</name>
<keyword evidence="1" id="KW-0812">Transmembrane</keyword>
<reference evidence="3 4" key="1">
    <citation type="submission" date="2024-10" db="EMBL/GenBank/DDBJ databases">
        <title>The Natural Products Discovery Center: Release of the First 8490 Sequenced Strains for Exploring Actinobacteria Biosynthetic Diversity.</title>
        <authorList>
            <person name="Kalkreuter E."/>
            <person name="Kautsar S.A."/>
            <person name="Yang D."/>
            <person name="Bader C.D."/>
            <person name="Teijaro C.N."/>
            <person name="Fluegel L."/>
            <person name="Davis C.M."/>
            <person name="Simpson J.R."/>
            <person name="Lauterbach L."/>
            <person name="Steele A.D."/>
            <person name="Gui C."/>
            <person name="Meng S."/>
            <person name="Li G."/>
            <person name="Viehrig K."/>
            <person name="Ye F."/>
            <person name="Su P."/>
            <person name="Kiefer A.F."/>
            <person name="Nichols A."/>
            <person name="Cepeda A.J."/>
            <person name="Yan W."/>
            <person name="Fan B."/>
            <person name="Jiang Y."/>
            <person name="Adhikari A."/>
            <person name="Zheng C.-J."/>
            <person name="Schuster L."/>
            <person name="Cowan T.M."/>
            <person name="Smanski M.J."/>
            <person name="Chevrette M.G."/>
            <person name="De Carvalho L.P.S."/>
            <person name="Shen B."/>
        </authorList>
    </citation>
    <scope>NUCLEOTIDE SEQUENCE [LARGE SCALE GENOMIC DNA]</scope>
    <source>
        <strain evidence="3 4">NPDC006488</strain>
    </source>
</reference>
<feature type="transmembrane region" description="Helical" evidence="1">
    <location>
        <begin position="51"/>
        <end position="69"/>
    </location>
</feature>
<organism evidence="3 4">
    <name type="scientific">Streptomyces hokutonensis</name>
    <dbReference type="NCBI Taxonomy" id="1306990"/>
    <lineage>
        <taxon>Bacteria</taxon>
        <taxon>Bacillati</taxon>
        <taxon>Actinomycetota</taxon>
        <taxon>Actinomycetes</taxon>
        <taxon>Kitasatosporales</taxon>
        <taxon>Streptomycetaceae</taxon>
        <taxon>Streptomyces</taxon>
    </lineage>
</organism>
<feature type="transmembrane region" description="Helical" evidence="1">
    <location>
        <begin position="210"/>
        <end position="229"/>
    </location>
</feature>
<comment type="caution">
    <text evidence="3">The sequence shown here is derived from an EMBL/GenBank/DDBJ whole genome shotgun (WGS) entry which is preliminary data.</text>
</comment>
<dbReference type="Proteomes" id="UP001601303">
    <property type="component" value="Unassembled WGS sequence"/>
</dbReference>
<dbReference type="Pfam" id="PF10756">
    <property type="entry name" value="bPH_6"/>
    <property type="match status" value="1"/>
</dbReference>
<protein>
    <submittedName>
        <fullName evidence="3">PH domain-containing protein</fullName>
    </submittedName>
</protein>
<proteinExistence type="predicted"/>
<sequence>MHGDGDGDGIEREYRRWRKASRARIVFMWIIVGNCVFQTTRPDNIPFQYRLLVLALIAALLVWGVLVTLRGLTSVDADGVTVRGAFRERRRAWHDIYDLRVEERPKQGRADVRWCTWLYDNDGRRLLLPHVDDWQLPDLRAEIDELRALAAAHRGMAWEPRPEVEARIRLRAGHRKAHERAAIGAVLAFFAGLTYLMWEVAVGDETHPFLLLLCVPLAAYALIVTFLRWRASRAPAHA</sequence>
<dbReference type="InterPro" id="IPR019692">
    <property type="entry name" value="CFP-6_PH"/>
</dbReference>
<gene>
    <name evidence="3" type="ORF">ACFYNQ_00255</name>
</gene>
<feature type="transmembrane region" description="Helical" evidence="1">
    <location>
        <begin position="21"/>
        <end position="39"/>
    </location>
</feature>
<feature type="transmembrane region" description="Helical" evidence="1">
    <location>
        <begin position="181"/>
        <end position="198"/>
    </location>
</feature>
<dbReference type="RefSeq" id="WP_388101327.1">
    <property type="nucleotide sequence ID" value="NZ_JBIAHM010000001.1"/>
</dbReference>